<dbReference type="RefSeq" id="WP_072957356.1">
    <property type="nucleotide sequence ID" value="NZ_FQUH01000005.1"/>
</dbReference>
<dbReference type="GO" id="GO:0004354">
    <property type="term" value="F:glutamate dehydrogenase (NADP+) activity"/>
    <property type="evidence" value="ECO:0007669"/>
    <property type="project" value="UniProtKB-EC"/>
</dbReference>
<feature type="active site" description="Proton donor" evidence="5">
    <location>
        <position position="69"/>
    </location>
</feature>
<evidence type="ECO:0000256" key="5">
    <source>
        <dbReference type="PIRSR" id="PIRSR000185-1"/>
    </source>
</evidence>
<comment type="catalytic activity">
    <reaction evidence="3">
        <text>L-glutamate + NADP(+) + H2O = 2-oxoglutarate + NH4(+) + NADPH + H(+)</text>
        <dbReference type="Rhea" id="RHEA:11612"/>
        <dbReference type="ChEBI" id="CHEBI:15377"/>
        <dbReference type="ChEBI" id="CHEBI:15378"/>
        <dbReference type="ChEBI" id="CHEBI:16810"/>
        <dbReference type="ChEBI" id="CHEBI:28938"/>
        <dbReference type="ChEBI" id="CHEBI:29985"/>
        <dbReference type="ChEBI" id="CHEBI:57783"/>
        <dbReference type="ChEBI" id="CHEBI:58349"/>
        <dbReference type="EC" id="1.4.1.4"/>
    </reaction>
</comment>
<dbReference type="Pfam" id="PF02812">
    <property type="entry name" value="ELFV_dehydrog_N"/>
    <property type="match status" value="1"/>
</dbReference>
<feature type="domain" description="Glutamate/phenylalanine/leucine/valine/L-tryptophan dehydrogenase C-terminal" evidence="8">
    <location>
        <begin position="157"/>
        <end position="373"/>
    </location>
</feature>
<evidence type="ECO:0000313" key="10">
    <source>
        <dbReference type="Proteomes" id="UP000184159"/>
    </source>
</evidence>
<dbReference type="PANTHER" id="PTHR11606">
    <property type="entry name" value="GLUTAMATE DEHYDROGENASE"/>
    <property type="match status" value="1"/>
</dbReference>
<proteinExistence type="inferred from homology"/>
<dbReference type="InterPro" id="IPR036291">
    <property type="entry name" value="NAD(P)-bd_dom_sf"/>
</dbReference>
<feature type="binding site" evidence="6">
    <location>
        <position position="161"/>
    </location>
    <ligand>
        <name>NAD(+)</name>
        <dbReference type="ChEBI" id="CHEBI:57540"/>
    </ligand>
</feature>
<organism evidence="9 10">
    <name type="scientific">Vibrio gazogenes DSM 21264 = NBRC 103151</name>
    <dbReference type="NCBI Taxonomy" id="1123492"/>
    <lineage>
        <taxon>Bacteria</taxon>
        <taxon>Pseudomonadati</taxon>
        <taxon>Pseudomonadota</taxon>
        <taxon>Gammaproteobacteria</taxon>
        <taxon>Vibrionales</taxon>
        <taxon>Vibrionaceae</taxon>
        <taxon>Vibrio</taxon>
    </lineage>
</organism>
<evidence type="ECO:0000256" key="7">
    <source>
        <dbReference type="PIRSR" id="PIRSR000185-3"/>
    </source>
</evidence>
<dbReference type="SMART" id="SM00839">
    <property type="entry name" value="ELFV_dehydrog"/>
    <property type="match status" value="1"/>
</dbReference>
<evidence type="ECO:0000313" key="9">
    <source>
        <dbReference type="EMBL" id="SHF09309.1"/>
    </source>
</evidence>
<feature type="binding site" evidence="6">
    <location>
        <position position="104"/>
    </location>
    <ligand>
        <name>substrate</name>
    </ligand>
</feature>
<keyword evidence="6" id="KW-0547">Nucleotide-binding</keyword>
<keyword evidence="6" id="KW-0520">NAD</keyword>
<dbReference type="PIRSF" id="PIRSF000185">
    <property type="entry name" value="Glu_DH"/>
    <property type="match status" value="1"/>
</dbReference>
<feature type="site" description="Important for catalysis" evidence="7">
    <location>
        <position position="105"/>
    </location>
</feature>
<feature type="binding site" evidence="6">
    <location>
        <position position="56"/>
    </location>
    <ligand>
        <name>substrate</name>
    </ligand>
</feature>
<evidence type="ECO:0000256" key="4">
    <source>
        <dbReference type="PIRNR" id="PIRNR000185"/>
    </source>
</evidence>
<dbReference type="GO" id="GO:0000166">
    <property type="term" value="F:nucleotide binding"/>
    <property type="evidence" value="ECO:0007669"/>
    <property type="project" value="UniProtKB-KW"/>
</dbReference>
<keyword evidence="10" id="KW-1185">Reference proteome</keyword>
<gene>
    <name evidence="9" type="ORF">SAMN02745781_01444</name>
</gene>
<dbReference type="InterPro" id="IPR014362">
    <property type="entry name" value="Glu_DH"/>
</dbReference>
<dbReference type="GO" id="GO:0006538">
    <property type="term" value="P:L-glutamate catabolic process"/>
    <property type="evidence" value="ECO:0007669"/>
    <property type="project" value="TreeGrafter"/>
</dbReference>
<dbReference type="AlphaFoldDB" id="A0A1M4YTY7"/>
<evidence type="ECO:0000259" key="8">
    <source>
        <dbReference type="SMART" id="SM00839"/>
    </source>
</evidence>
<accession>A0A1M4YTY7</accession>
<dbReference type="EMBL" id="FQUH01000005">
    <property type="protein sequence ID" value="SHF09309.1"/>
    <property type="molecule type" value="Genomic_DNA"/>
</dbReference>
<evidence type="ECO:0000256" key="3">
    <source>
        <dbReference type="ARBA" id="ARBA00048584"/>
    </source>
</evidence>
<dbReference type="GO" id="GO:0004352">
    <property type="term" value="F:glutamate dehydrogenase (NAD+) activity"/>
    <property type="evidence" value="ECO:0007669"/>
    <property type="project" value="TreeGrafter"/>
</dbReference>
<dbReference type="SUPFAM" id="SSF53223">
    <property type="entry name" value="Aminoacid dehydrogenase-like, N-terminal domain"/>
    <property type="match status" value="1"/>
</dbReference>
<dbReference type="Proteomes" id="UP000184159">
    <property type="component" value="Unassembled WGS sequence"/>
</dbReference>
<dbReference type="InterPro" id="IPR046346">
    <property type="entry name" value="Aminoacid_DH-like_N_sf"/>
</dbReference>
<sequence>MTKPYILVEWNDTETDAKGWLCAYNFVNNYCGGGTRMHPTVTAEEVVRLATAMGYKYKACESVTTGGCKGGIAYDYKAPDAKDVLRRYLKAMSPYINSGVSIGGDLGVDYNDVLEILDEIGIGLPQTQAMRNDPLQQQRIKDHDDVCSMKYDDFLMYDMITGYGCAAALDEAWKLKGNLPEGTRVVLQGFGCAGASMANCLDNWGYKVVGIADANCLVTCEDGLNVKELIKTRKPKGELNLDSFEPSYRVHDNVEWLDIDCDILVPAALEDVINKDNAHKVKASLVVEAANIPVTPEADKILAEKGVDICVDFITNMGGIRIYEVVVFGLVKPEPEAIAEDTMNIIRRQTRKVFEEALTSGKTTREVAKELFKPEPSTFPDIPVVS</sequence>
<reference evidence="10" key="1">
    <citation type="submission" date="2016-11" db="EMBL/GenBank/DDBJ databases">
        <authorList>
            <person name="Varghese N."/>
            <person name="Submissions S."/>
        </authorList>
    </citation>
    <scope>NUCLEOTIDE SEQUENCE [LARGE SCALE GENOMIC DNA]</scope>
    <source>
        <strain evidence="10">DSM 21264</strain>
    </source>
</reference>
<evidence type="ECO:0000256" key="6">
    <source>
        <dbReference type="PIRSR" id="PIRSR000185-2"/>
    </source>
</evidence>
<dbReference type="Gene3D" id="3.40.50.10860">
    <property type="entry name" value="Leucine Dehydrogenase, chain A, domain 1"/>
    <property type="match status" value="1"/>
</dbReference>
<comment type="similarity">
    <text evidence="1 4">Belongs to the Glu/Leu/Phe/Val dehydrogenases family.</text>
</comment>
<dbReference type="Pfam" id="PF00208">
    <property type="entry name" value="ELFV_dehydrog"/>
    <property type="match status" value="1"/>
</dbReference>
<name>A0A1M4YTY7_VIBGA</name>
<dbReference type="SUPFAM" id="SSF51735">
    <property type="entry name" value="NAD(P)-binding Rossmann-fold domains"/>
    <property type="match status" value="1"/>
</dbReference>
<protein>
    <recommendedName>
        <fullName evidence="4">Glutamate dehydrogenase</fullName>
    </recommendedName>
</protein>
<evidence type="ECO:0000256" key="1">
    <source>
        <dbReference type="ARBA" id="ARBA00006382"/>
    </source>
</evidence>
<dbReference type="Gene3D" id="3.40.50.720">
    <property type="entry name" value="NAD(P)-binding Rossmann-like Domain"/>
    <property type="match status" value="1"/>
</dbReference>
<dbReference type="InterPro" id="IPR006096">
    <property type="entry name" value="Glu/Leu/Phe/Val/Trp_DH_C"/>
</dbReference>
<evidence type="ECO:0000256" key="2">
    <source>
        <dbReference type="ARBA" id="ARBA00023002"/>
    </source>
</evidence>
<keyword evidence="2 4" id="KW-0560">Oxidoreductase</keyword>
<dbReference type="InterPro" id="IPR006097">
    <property type="entry name" value="Glu/Leu/Phe/Val/Trp_DH_dimer"/>
</dbReference>
<dbReference type="PANTHER" id="PTHR11606:SF13">
    <property type="entry name" value="GLUTAMATE DEHYDROGENASE 1, MITOCHONDRIAL"/>
    <property type="match status" value="1"/>
</dbReference>